<dbReference type="AlphaFoldDB" id="A0A317WFP7"/>
<sequence>MSERKRIYYTYKTIEAYEKYDDQVRKIITEDTKREVWICNRALPPTCYPPEVSPDTIKKLKDLSDDIVVKELEE</sequence>
<comment type="caution">
    <text evidence="1">The sequence shown here is derived from an EMBL/GenBank/DDBJ whole genome shotgun (WGS) entry which is preliminary data.</text>
</comment>
<accession>A0A317WFP7</accession>
<dbReference type="OrthoDB" id="3434980at2759"/>
<dbReference type="RefSeq" id="XP_025466306.1">
    <property type="nucleotide sequence ID" value="XM_025615786.1"/>
</dbReference>
<dbReference type="EMBL" id="MSFK01000018">
    <property type="protein sequence ID" value="PWY83838.1"/>
    <property type="molecule type" value="Genomic_DNA"/>
</dbReference>
<dbReference type="GeneID" id="37117929"/>
<evidence type="ECO:0000313" key="1">
    <source>
        <dbReference type="EMBL" id="PWY83838.1"/>
    </source>
</evidence>
<keyword evidence="2" id="KW-1185">Reference proteome</keyword>
<dbReference type="Proteomes" id="UP000246702">
    <property type="component" value="Unassembled WGS sequence"/>
</dbReference>
<evidence type="ECO:0000313" key="2">
    <source>
        <dbReference type="Proteomes" id="UP000246702"/>
    </source>
</evidence>
<reference evidence="1 2" key="1">
    <citation type="submission" date="2016-12" db="EMBL/GenBank/DDBJ databases">
        <title>The genomes of Aspergillus section Nigri reveals drivers in fungal speciation.</title>
        <authorList>
            <consortium name="DOE Joint Genome Institute"/>
            <person name="Vesth T.C."/>
            <person name="Nybo J."/>
            <person name="Theobald S."/>
            <person name="Brandl J."/>
            <person name="Frisvad J.C."/>
            <person name="Nielsen K.F."/>
            <person name="Lyhne E.K."/>
            <person name="Kogle M.E."/>
            <person name="Kuo A."/>
            <person name="Riley R."/>
            <person name="Clum A."/>
            <person name="Nolan M."/>
            <person name="Lipzen A."/>
            <person name="Salamov A."/>
            <person name="Henrissat B."/>
            <person name="Wiebenga A."/>
            <person name="De Vries R.P."/>
            <person name="Grigoriev I.V."/>
            <person name="Mortensen U.H."/>
            <person name="Andersen M.R."/>
            <person name="Baker S.E."/>
        </authorList>
    </citation>
    <scope>NUCLEOTIDE SEQUENCE [LARGE SCALE GENOMIC DNA]</scope>
    <source>
        <strain evidence="1 2">CBS 115572</strain>
    </source>
</reference>
<organism evidence="1 2">
    <name type="scientific">Aspergillus sclerotioniger CBS 115572</name>
    <dbReference type="NCBI Taxonomy" id="1450535"/>
    <lineage>
        <taxon>Eukaryota</taxon>
        <taxon>Fungi</taxon>
        <taxon>Dikarya</taxon>
        <taxon>Ascomycota</taxon>
        <taxon>Pezizomycotina</taxon>
        <taxon>Eurotiomycetes</taxon>
        <taxon>Eurotiomycetidae</taxon>
        <taxon>Eurotiales</taxon>
        <taxon>Aspergillaceae</taxon>
        <taxon>Aspergillus</taxon>
        <taxon>Aspergillus subgen. Circumdati</taxon>
    </lineage>
</organism>
<protein>
    <submittedName>
        <fullName evidence="1">Uncharacterized protein</fullName>
    </submittedName>
</protein>
<name>A0A317WFP7_9EURO</name>
<proteinExistence type="predicted"/>
<gene>
    <name evidence="1" type="ORF">BO94DRAFT_586887</name>
</gene>